<keyword evidence="3" id="KW-1185">Reference proteome</keyword>
<dbReference type="OrthoDB" id="9850907at2"/>
<accession>A0A328VL60</accession>
<keyword evidence="1" id="KW-0472">Membrane</keyword>
<evidence type="ECO:0000256" key="1">
    <source>
        <dbReference type="SAM" id="Phobius"/>
    </source>
</evidence>
<feature type="transmembrane region" description="Helical" evidence="1">
    <location>
        <begin position="32"/>
        <end position="53"/>
    </location>
</feature>
<dbReference type="RefSeq" id="WP_112433289.1">
    <property type="nucleotide sequence ID" value="NZ_MCIF01000002.1"/>
</dbReference>
<reference evidence="2 3" key="1">
    <citation type="submission" date="2016-08" db="EMBL/GenBank/DDBJ databases">
        <title>Analysis of Carbohydrate Active Enzymes in Thermogemmatispora T81 Reveals Carbohydrate Degradation Ability.</title>
        <authorList>
            <person name="Tomazini A."/>
            <person name="Lal S."/>
            <person name="Stott M."/>
            <person name="Henrissat B."/>
            <person name="Polikarpov I."/>
            <person name="Sparling R."/>
            <person name="Levin D.B."/>
        </authorList>
    </citation>
    <scope>NUCLEOTIDE SEQUENCE [LARGE SCALE GENOMIC DNA]</scope>
    <source>
        <strain evidence="2 3">T81</strain>
    </source>
</reference>
<feature type="transmembrane region" description="Helical" evidence="1">
    <location>
        <begin position="112"/>
        <end position="129"/>
    </location>
</feature>
<protein>
    <recommendedName>
        <fullName evidence="4">DUF4386 domain-containing protein</fullName>
    </recommendedName>
</protein>
<sequence length="146" mass="15715">MLAARSDTDAPSKLPSLRRFLTLEIAIHGPRLILAELALASGGYAVAGLWFLGRATELRPTLSHDVALGSGSFFLGVALNELALLVYALLIVAQRQRRGRAPLAQPGGQQALLLLALLSLLPLAMPLLISREERLEGRSACRQVDR</sequence>
<dbReference type="AlphaFoldDB" id="A0A328VL60"/>
<keyword evidence="1" id="KW-0812">Transmembrane</keyword>
<dbReference type="EMBL" id="MCIF01000002">
    <property type="protein sequence ID" value="RAQ98207.1"/>
    <property type="molecule type" value="Genomic_DNA"/>
</dbReference>
<keyword evidence="1" id="KW-1133">Transmembrane helix</keyword>
<evidence type="ECO:0000313" key="2">
    <source>
        <dbReference type="EMBL" id="RAQ98207.1"/>
    </source>
</evidence>
<evidence type="ECO:0000313" key="3">
    <source>
        <dbReference type="Proteomes" id="UP000248706"/>
    </source>
</evidence>
<comment type="caution">
    <text evidence="2">The sequence shown here is derived from an EMBL/GenBank/DDBJ whole genome shotgun (WGS) entry which is preliminary data.</text>
</comment>
<gene>
    <name evidence="2" type="ORF">A4R35_21880</name>
</gene>
<feature type="transmembrane region" description="Helical" evidence="1">
    <location>
        <begin position="73"/>
        <end position="92"/>
    </location>
</feature>
<evidence type="ECO:0008006" key="4">
    <source>
        <dbReference type="Google" id="ProtNLM"/>
    </source>
</evidence>
<proteinExistence type="predicted"/>
<organism evidence="2 3">
    <name type="scientific">Thermogemmatispora tikiterensis</name>
    <dbReference type="NCBI Taxonomy" id="1825093"/>
    <lineage>
        <taxon>Bacteria</taxon>
        <taxon>Bacillati</taxon>
        <taxon>Chloroflexota</taxon>
        <taxon>Ktedonobacteria</taxon>
        <taxon>Thermogemmatisporales</taxon>
        <taxon>Thermogemmatisporaceae</taxon>
        <taxon>Thermogemmatispora</taxon>
    </lineage>
</organism>
<name>A0A328VL60_9CHLR</name>
<dbReference type="Proteomes" id="UP000248706">
    <property type="component" value="Unassembled WGS sequence"/>
</dbReference>